<organism evidence="2">
    <name type="scientific">Tanacetum cinerariifolium</name>
    <name type="common">Dalmatian daisy</name>
    <name type="synonym">Chrysanthemum cinerariifolium</name>
    <dbReference type="NCBI Taxonomy" id="118510"/>
    <lineage>
        <taxon>Eukaryota</taxon>
        <taxon>Viridiplantae</taxon>
        <taxon>Streptophyta</taxon>
        <taxon>Embryophyta</taxon>
        <taxon>Tracheophyta</taxon>
        <taxon>Spermatophyta</taxon>
        <taxon>Magnoliopsida</taxon>
        <taxon>eudicotyledons</taxon>
        <taxon>Gunneridae</taxon>
        <taxon>Pentapetalae</taxon>
        <taxon>asterids</taxon>
        <taxon>campanulids</taxon>
        <taxon>Asterales</taxon>
        <taxon>Asteraceae</taxon>
        <taxon>Asteroideae</taxon>
        <taxon>Anthemideae</taxon>
        <taxon>Anthemidinae</taxon>
        <taxon>Tanacetum</taxon>
    </lineage>
</organism>
<gene>
    <name evidence="2" type="ORF">Tci_396706</name>
</gene>
<sequence>LTADGLAALTLRGEMLGLGEGCRMKGLLRGNVDLDIAYGAMLGRVLESFGLTTLTVLAAVVSTGWDLEDMDLFSLIRTPNPTKVKTRSRPRVAHKVPLLTVTANRVIEMEDPAAATDSSGVPSIIERSPLDFATEAELKTREPWPWRCRLLKTYRPQEGKSLAAIELGMGSTRPAPVPESAPVDVSDPNPLSFADPRSRHPTDVASLPRALLWQEIKSLRMPPLFSWSGLLRVYTDLIQCEPGTAGGDGVAAATEVSEEEKLKAAFEEFKQYEDNRVEQRCAKMDARLDALSIDFDEELYPHMLTAIACRRWMTGHGLRLAVVKCSKSLELRRAFADVVFAGIAKGMSEGLRHGVETGRAQLDLEALEAYDPKAKAKYIMALQVLKNQKYPLVDQMEGLKDAPMDLIMVALYLESDTEDDASQRACKEEMLLADAITANVSRAEKKKKCRVVCRTHGVGSAHHAWSDGVPASVPTVIPQGLAICWRMQLHRRNLMKPFSCLGLARYLLCIVSIHSTACGVFVHTQHLGRMILRTQSSRPPGLQPVYAAGRV</sequence>
<evidence type="ECO:0008006" key="3">
    <source>
        <dbReference type="Google" id="ProtNLM"/>
    </source>
</evidence>
<proteinExistence type="predicted"/>
<keyword evidence="1" id="KW-1133">Transmembrane helix</keyword>
<dbReference type="AlphaFoldDB" id="A0A699HIS0"/>
<reference evidence="2" key="1">
    <citation type="journal article" date="2019" name="Sci. Rep.">
        <title>Draft genome of Tanacetum cinerariifolium, the natural source of mosquito coil.</title>
        <authorList>
            <person name="Yamashiro T."/>
            <person name="Shiraishi A."/>
            <person name="Satake H."/>
            <person name="Nakayama K."/>
        </authorList>
    </citation>
    <scope>NUCLEOTIDE SEQUENCE</scope>
</reference>
<keyword evidence="1" id="KW-0472">Membrane</keyword>
<accession>A0A699HIS0</accession>
<dbReference type="EMBL" id="BKCJ010163086">
    <property type="protein sequence ID" value="GEY24732.1"/>
    <property type="molecule type" value="Genomic_DNA"/>
</dbReference>
<comment type="caution">
    <text evidence="2">The sequence shown here is derived from an EMBL/GenBank/DDBJ whole genome shotgun (WGS) entry which is preliminary data.</text>
</comment>
<keyword evidence="1" id="KW-0812">Transmembrane</keyword>
<protein>
    <recommendedName>
        <fullName evidence="3">Transposase (Putative), gypsy type</fullName>
    </recommendedName>
</protein>
<feature type="non-terminal residue" evidence="2">
    <location>
        <position position="1"/>
    </location>
</feature>
<evidence type="ECO:0000313" key="2">
    <source>
        <dbReference type="EMBL" id="GEY24732.1"/>
    </source>
</evidence>
<feature type="transmembrane region" description="Helical" evidence="1">
    <location>
        <begin position="503"/>
        <end position="523"/>
    </location>
</feature>
<name>A0A699HIS0_TANCI</name>
<evidence type="ECO:0000256" key="1">
    <source>
        <dbReference type="SAM" id="Phobius"/>
    </source>
</evidence>